<comment type="caution">
    <text evidence="1">The sequence shown here is derived from an EMBL/GenBank/DDBJ whole genome shotgun (WGS) entry which is preliminary data.</text>
</comment>
<evidence type="ECO:0000313" key="2">
    <source>
        <dbReference type="Proteomes" id="UP000683925"/>
    </source>
</evidence>
<keyword evidence="2" id="KW-1185">Reference proteome</keyword>
<protein>
    <submittedName>
        <fullName evidence="1">Uncharacterized protein</fullName>
    </submittedName>
</protein>
<dbReference type="EMBL" id="CAJJDP010000094">
    <property type="protein sequence ID" value="CAD8189546.1"/>
    <property type="molecule type" value="Genomic_DNA"/>
</dbReference>
<organism evidence="1 2">
    <name type="scientific">Paramecium octaurelia</name>
    <dbReference type="NCBI Taxonomy" id="43137"/>
    <lineage>
        <taxon>Eukaryota</taxon>
        <taxon>Sar</taxon>
        <taxon>Alveolata</taxon>
        <taxon>Ciliophora</taxon>
        <taxon>Intramacronucleata</taxon>
        <taxon>Oligohymenophorea</taxon>
        <taxon>Peniculida</taxon>
        <taxon>Parameciidae</taxon>
        <taxon>Paramecium</taxon>
    </lineage>
</organism>
<evidence type="ECO:0000313" key="1">
    <source>
        <dbReference type="EMBL" id="CAD8189546.1"/>
    </source>
</evidence>
<dbReference type="AlphaFoldDB" id="A0A8S1WUV1"/>
<dbReference type="OMA" id="NNCECGK"/>
<accession>A0A8S1WUV1</accession>
<dbReference type="OrthoDB" id="308276at2759"/>
<name>A0A8S1WUV1_PAROT</name>
<sequence length="230" mass="27369">MNLLMEGDEQKRQCLKCQNYFIGNKYLDHEKVCNQQQVGWQNQNYQNMNDNERMANQQNNLMYRQQIQNTNQFEQLFQNQQILRKCEYCNDDYPLEILDLHVQQCDARKEHQNLLQSVCPSQVFSSNTQSNCQDEDGQQKLEILRSYFELMEKHGEIIVKGEELVKISNFSIEPFAKTFEKTKCQSCNINFNLDEEILIMKCCYQIYHHICFSQIINLTNNCECGKKIID</sequence>
<dbReference type="Proteomes" id="UP000683925">
    <property type="component" value="Unassembled WGS sequence"/>
</dbReference>
<gene>
    <name evidence="1" type="ORF">POCTA_138.1.T0950113</name>
</gene>
<proteinExistence type="predicted"/>
<reference evidence="1" key="1">
    <citation type="submission" date="2021-01" db="EMBL/GenBank/DDBJ databases">
        <authorList>
            <consortium name="Genoscope - CEA"/>
            <person name="William W."/>
        </authorList>
    </citation>
    <scope>NUCLEOTIDE SEQUENCE</scope>
</reference>